<keyword evidence="2" id="KW-0815">Transposition</keyword>
<reference evidence="11 12" key="1">
    <citation type="submission" date="2018-01" db="EMBL/GenBank/DDBJ databases">
        <title>Genome Sequencing and Assembly of Anaerobacter polyendosporus strain CT4.</title>
        <authorList>
            <person name="Tachaapaikoon C."/>
            <person name="Sutheeworapong S."/>
            <person name="Jenjaroenpun P."/>
            <person name="Wongsurawat T."/>
            <person name="Nookeaw I."/>
            <person name="Cheawchanlertfa P."/>
            <person name="Kosugi A."/>
            <person name="Cheevadhanarak S."/>
            <person name="Ratanakhanokchai K."/>
        </authorList>
    </citation>
    <scope>NUCLEOTIDE SEQUENCE [LARGE SCALE GENOMIC DNA]</scope>
    <source>
        <strain evidence="11 12">CT4</strain>
    </source>
</reference>
<sequence length="381" mass="44376">MILAKKVRIIPNIEQEQKLWQSVGTARYIYNWTLAKQEENHKNGGKFIKDGDLRKELTILKKSELNWLNEVSNNVAKQAVKDGCNAYKNFFKGLADKPRFKSRRKSKPSFYNDTDKLKVKENLVLIEKVGWIKTVEQIPTDIKYINPRISFDGKFWYISIGIEKEETISENTDISIGVDLGLKDLAIVSNIDKPFKNINKAKEVKRLKKKLKRKQKQVSRKYEDGKIRIGKEGENRYKFTKTNNIKKLERELKLIQRRLSNIRLNHIHQITTAIVKTKPSRIVVEDLNVKGMLKNRHLSKAIQEQCFHKFISILEYKSKFNGIEFVKADRFYPSSKTCSCCGAIKKDLKLKDRVFVCPSCNARMDRDKNASINLSRYKKSA</sequence>
<evidence type="ECO:0000256" key="5">
    <source>
        <dbReference type="ARBA" id="ARBA00023125"/>
    </source>
</evidence>
<feature type="domain" description="Probable transposase IS891/IS1136/IS1341" evidence="8">
    <location>
        <begin position="167"/>
        <end position="295"/>
    </location>
</feature>
<proteinExistence type="inferred from homology"/>
<evidence type="ECO:0000256" key="1">
    <source>
        <dbReference type="ARBA" id="ARBA00008761"/>
    </source>
</evidence>
<dbReference type="RefSeq" id="WP_128214714.1">
    <property type="nucleotide sequence ID" value="NZ_CP025746.1"/>
</dbReference>
<keyword evidence="5" id="KW-0238">DNA-binding</keyword>
<evidence type="ECO:0000259" key="9">
    <source>
        <dbReference type="Pfam" id="PF07282"/>
    </source>
</evidence>
<name>A0A3R5R0R9_9CLOT</name>
<comment type="similarity">
    <text evidence="1">In the C-terminal section; belongs to the transposase 35 family.</text>
</comment>
<dbReference type="KEGG" id="cmah:C1I91_21520"/>
<evidence type="ECO:0000313" key="11">
    <source>
        <dbReference type="EMBL" id="QAA33993.1"/>
    </source>
</evidence>
<dbReference type="EMBL" id="CP025746">
    <property type="protein sequence ID" value="QAA33993.1"/>
    <property type="molecule type" value="Genomic_DNA"/>
</dbReference>
<keyword evidence="12" id="KW-1185">Reference proteome</keyword>
<evidence type="ECO:0000313" key="12">
    <source>
        <dbReference type="Proteomes" id="UP000286268"/>
    </source>
</evidence>
<dbReference type="OrthoDB" id="1551477at2"/>
<dbReference type="NCBIfam" id="TIGR01766">
    <property type="entry name" value="IS200/IS605 family accessory protein TnpB-like domain"/>
    <property type="match status" value="1"/>
</dbReference>
<keyword evidence="3" id="KW-0479">Metal-binding</keyword>
<dbReference type="GO" id="GO:0046872">
    <property type="term" value="F:metal ion binding"/>
    <property type="evidence" value="ECO:0007669"/>
    <property type="project" value="UniProtKB-KW"/>
</dbReference>
<dbReference type="Pfam" id="PF12323">
    <property type="entry name" value="HTH_OrfB_IS605"/>
    <property type="match status" value="1"/>
</dbReference>
<dbReference type="GO" id="GO:0032196">
    <property type="term" value="P:transposition"/>
    <property type="evidence" value="ECO:0007669"/>
    <property type="project" value="UniProtKB-KW"/>
</dbReference>
<dbReference type="GO" id="GO:0006310">
    <property type="term" value="P:DNA recombination"/>
    <property type="evidence" value="ECO:0007669"/>
    <property type="project" value="UniProtKB-KW"/>
</dbReference>
<accession>A0A3R5R0R9</accession>
<evidence type="ECO:0000256" key="2">
    <source>
        <dbReference type="ARBA" id="ARBA00022578"/>
    </source>
</evidence>
<organism evidence="11 12">
    <name type="scientific">Clostridium manihotivorum</name>
    <dbReference type="NCBI Taxonomy" id="2320868"/>
    <lineage>
        <taxon>Bacteria</taxon>
        <taxon>Bacillati</taxon>
        <taxon>Bacillota</taxon>
        <taxon>Clostridia</taxon>
        <taxon>Eubacteriales</taxon>
        <taxon>Clostridiaceae</taxon>
        <taxon>Clostridium</taxon>
    </lineage>
</organism>
<evidence type="ECO:0000256" key="6">
    <source>
        <dbReference type="ARBA" id="ARBA00023172"/>
    </source>
</evidence>
<dbReference type="NCBIfam" id="NF040570">
    <property type="entry name" value="guided_TnpB"/>
    <property type="match status" value="1"/>
</dbReference>
<evidence type="ECO:0000259" key="10">
    <source>
        <dbReference type="Pfam" id="PF12323"/>
    </source>
</evidence>
<dbReference type="Pfam" id="PF07282">
    <property type="entry name" value="Cas12f1-like_TNB"/>
    <property type="match status" value="1"/>
</dbReference>
<protein>
    <submittedName>
        <fullName evidence="11">Transposase</fullName>
    </submittedName>
</protein>
<keyword evidence="6" id="KW-0233">DNA recombination</keyword>
<feature type="domain" description="Cas12f1-like TNB" evidence="9">
    <location>
        <begin position="307"/>
        <end position="374"/>
    </location>
</feature>
<dbReference type="Pfam" id="PF01385">
    <property type="entry name" value="OrfB_IS605"/>
    <property type="match status" value="1"/>
</dbReference>
<dbReference type="AlphaFoldDB" id="A0A3R5R0R9"/>
<evidence type="ECO:0000256" key="3">
    <source>
        <dbReference type="ARBA" id="ARBA00022723"/>
    </source>
</evidence>
<dbReference type="InterPro" id="IPR021027">
    <property type="entry name" value="Transposase_put_HTH"/>
</dbReference>
<dbReference type="GO" id="GO:0003677">
    <property type="term" value="F:DNA binding"/>
    <property type="evidence" value="ECO:0007669"/>
    <property type="project" value="UniProtKB-KW"/>
</dbReference>
<evidence type="ECO:0000256" key="4">
    <source>
        <dbReference type="ARBA" id="ARBA00022833"/>
    </source>
</evidence>
<evidence type="ECO:0000259" key="8">
    <source>
        <dbReference type="Pfam" id="PF01385"/>
    </source>
</evidence>
<keyword evidence="7" id="KW-0175">Coiled coil</keyword>
<feature type="domain" description="Transposase putative helix-turn-helix" evidence="10">
    <location>
        <begin position="1"/>
        <end position="46"/>
    </location>
</feature>
<dbReference type="InterPro" id="IPR001959">
    <property type="entry name" value="Transposase"/>
</dbReference>
<dbReference type="InterPro" id="IPR010095">
    <property type="entry name" value="Cas12f1-like_TNB"/>
</dbReference>
<gene>
    <name evidence="11" type="ORF">C1I91_21520</name>
</gene>
<keyword evidence="4" id="KW-0862">Zinc</keyword>
<dbReference type="Proteomes" id="UP000286268">
    <property type="component" value="Chromosome"/>
</dbReference>
<evidence type="ECO:0000256" key="7">
    <source>
        <dbReference type="SAM" id="Coils"/>
    </source>
</evidence>
<feature type="coiled-coil region" evidence="7">
    <location>
        <begin position="197"/>
        <end position="265"/>
    </location>
</feature>